<evidence type="ECO:0000313" key="1">
    <source>
        <dbReference type="EMBL" id="KAH0572734.1"/>
    </source>
</evidence>
<evidence type="ECO:0000313" key="2">
    <source>
        <dbReference type="Proteomes" id="UP000018208"/>
    </source>
</evidence>
<dbReference type="GeneID" id="94298870"/>
<sequence length="284" mass="32120">MRPVSAFDHIQQNLQFTTPSISRVVLAAQILTTFDNIKQLFKQLTSSEAADPVYTGFLSNSAGYAFCLIEAPHDNLIDFLRQLQVHTARSETLVPHHALLTSQKFQTSHLLSQPKIFTFLEDVAQLCPRFECFTARLPQNEADYKPAEAACFVSVSAHKMAVVMNLAIVDDLIIEDKINEMGDELPCFSYFERFCGIADLGEKGEKGTGKLSFCEIPAELKAQFDQLREDMREQKEGGEIDQIYDLDQFIIELVNNDSVKLFEDESANLNESWLYDNLKHILGL</sequence>
<name>A0A9P8RX84_9EUKA</name>
<dbReference type="EMBL" id="AUWU02000005">
    <property type="protein sequence ID" value="KAH0572734.1"/>
    <property type="molecule type" value="Genomic_DNA"/>
</dbReference>
<dbReference type="AlphaFoldDB" id="A0A9P8RX84"/>
<dbReference type="Proteomes" id="UP000018208">
    <property type="component" value="Unassembled WGS sequence"/>
</dbReference>
<protein>
    <submittedName>
        <fullName evidence="1">Uncharacterized protein</fullName>
    </submittedName>
</protein>
<accession>A0A9P8RX84</accession>
<keyword evidence="2" id="KW-1185">Reference proteome</keyword>
<dbReference type="OrthoDB" id="10249840at2759"/>
<proteinExistence type="predicted"/>
<dbReference type="RefSeq" id="XP_067763507.1">
    <property type="nucleotide sequence ID" value="XM_067908686.1"/>
</dbReference>
<organism evidence="1 2">
    <name type="scientific">Spironucleus salmonicida</name>
    <dbReference type="NCBI Taxonomy" id="348837"/>
    <lineage>
        <taxon>Eukaryota</taxon>
        <taxon>Metamonada</taxon>
        <taxon>Diplomonadida</taxon>
        <taxon>Hexamitidae</taxon>
        <taxon>Hexamitinae</taxon>
        <taxon>Spironucleus</taxon>
    </lineage>
</organism>
<reference evidence="1 2" key="1">
    <citation type="journal article" date="2014" name="PLoS Genet.">
        <title>The Genome of Spironucleus salmonicida Highlights a Fish Pathogen Adapted to Fluctuating Environments.</title>
        <authorList>
            <person name="Xu F."/>
            <person name="Jerlstrom-Hultqvist J."/>
            <person name="Einarsson E."/>
            <person name="Astvaldsson A."/>
            <person name="Svard S.G."/>
            <person name="Andersson J.O."/>
        </authorList>
    </citation>
    <scope>NUCLEOTIDE SEQUENCE [LARGE SCALE GENOMIC DNA]</scope>
    <source>
        <strain evidence="1 2">ATCC 50377</strain>
    </source>
</reference>
<gene>
    <name evidence="1" type="ORF">SS50377_24847</name>
</gene>
<dbReference type="KEGG" id="ssao:94298870"/>
<comment type="caution">
    <text evidence="1">The sequence shown here is derived from an EMBL/GenBank/DDBJ whole genome shotgun (WGS) entry which is preliminary data.</text>
</comment>